<evidence type="ECO:0000256" key="1">
    <source>
        <dbReference type="SAM" id="MobiDB-lite"/>
    </source>
</evidence>
<proteinExistence type="predicted"/>
<name>A0ABP0GSH0_CLALP</name>
<keyword evidence="3" id="KW-1185">Reference proteome</keyword>
<evidence type="ECO:0008006" key="4">
    <source>
        <dbReference type="Google" id="ProtNLM"/>
    </source>
</evidence>
<dbReference type="PANTHER" id="PTHR35156">
    <property type="entry name" value="TESTIS-EXPRESSED PROTEIN 52"/>
    <property type="match status" value="1"/>
</dbReference>
<gene>
    <name evidence="2" type="ORF">CVLEPA_LOCUS28040</name>
</gene>
<feature type="region of interest" description="Disordered" evidence="1">
    <location>
        <begin position="225"/>
        <end position="246"/>
    </location>
</feature>
<reference evidence="2 3" key="1">
    <citation type="submission" date="2024-02" db="EMBL/GenBank/DDBJ databases">
        <authorList>
            <person name="Daric V."/>
            <person name="Darras S."/>
        </authorList>
    </citation>
    <scope>NUCLEOTIDE SEQUENCE [LARGE SCALE GENOMIC DNA]</scope>
</reference>
<evidence type="ECO:0000313" key="3">
    <source>
        <dbReference type="Proteomes" id="UP001642483"/>
    </source>
</evidence>
<protein>
    <recommendedName>
        <fullName evidence="4">Testis-determining factor</fullName>
    </recommendedName>
</protein>
<dbReference type="Proteomes" id="UP001642483">
    <property type="component" value="Unassembled WGS sequence"/>
</dbReference>
<dbReference type="Pfam" id="PF15046">
    <property type="entry name" value="DUF4532"/>
    <property type="match status" value="1"/>
</dbReference>
<dbReference type="InterPro" id="IPR029206">
    <property type="entry name" value="DUF4532"/>
</dbReference>
<comment type="caution">
    <text evidence="2">The sequence shown here is derived from an EMBL/GenBank/DDBJ whole genome shotgun (WGS) entry which is preliminary data.</text>
</comment>
<dbReference type="EMBL" id="CAWYQH010000141">
    <property type="protein sequence ID" value="CAK8694688.1"/>
    <property type="molecule type" value="Genomic_DNA"/>
</dbReference>
<dbReference type="PANTHER" id="PTHR35156:SF1">
    <property type="entry name" value="TESTIS-EXPRESSED PROTEIN 52"/>
    <property type="match status" value="1"/>
</dbReference>
<evidence type="ECO:0000313" key="2">
    <source>
        <dbReference type="EMBL" id="CAK8694688.1"/>
    </source>
</evidence>
<organism evidence="2 3">
    <name type="scientific">Clavelina lepadiformis</name>
    <name type="common">Light-bulb sea squirt</name>
    <name type="synonym">Ascidia lepadiformis</name>
    <dbReference type="NCBI Taxonomy" id="159417"/>
    <lineage>
        <taxon>Eukaryota</taxon>
        <taxon>Metazoa</taxon>
        <taxon>Chordata</taxon>
        <taxon>Tunicata</taxon>
        <taxon>Ascidiacea</taxon>
        <taxon>Aplousobranchia</taxon>
        <taxon>Clavelinidae</taxon>
        <taxon>Clavelina</taxon>
    </lineage>
</organism>
<sequence>MTIGSFHSPQNFTQMSLEEREKLYSDGDARYTAFSPRPETRLALQKSPTTDTKICFNHKLRTFRDESTIIYPLTSYQTWMDAGKLEPVFPDRPDPDYNANVWRHFSSREQAEWKPSERGVSTLVASMYPLSIPPPSRMGGFTYARFIQYGDIFRNHLLKEKKITWTEKELAEMKRLNAFSEARVPPTDDKGRILPPLSYRRLKAQGRIKHLPMSLQNSHRYQINQKDASENGGRSDKHSDTASLASRNTSLRHKGLLWKFSYKLNNPEYDNAKETQMEKERWKLQNSKMRQLRKQALQQELLASY</sequence>
<accession>A0ABP0GSH0</accession>
<feature type="compositionally biased region" description="Basic and acidic residues" evidence="1">
    <location>
        <begin position="227"/>
        <end position="240"/>
    </location>
</feature>